<reference evidence="1" key="4">
    <citation type="submission" date="2025-09" db="UniProtKB">
        <authorList>
            <consortium name="Ensembl"/>
        </authorList>
    </citation>
    <scope>IDENTIFICATION</scope>
</reference>
<dbReference type="Ensembl" id="ENSACLT00000089390.1">
    <property type="protein sequence ID" value="ENSACLP00000049940.1"/>
    <property type="gene ID" value="ENSACLG00000036537.1"/>
</dbReference>
<accession>A0AAX7T1A3</accession>
<dbReference type="Proteomes" id="UP000265100">
    <property type="component" value="Chromosome 12"/>
</dbReference>
<sequence length="145" mass="16176">SHFLIHSPALSLCTPTCFSSSSFLSSVPAPDWLLRLTCTEGCCVFLHQLCLWSSFVALLRWLNSQTEEDRRILAAVTGVQVGRELLNRLTGQDKVDAYKRDCVLSIAQFLRQNPRASQAQINAEVEKNVLLFATRVKALETAPIL</sequence>
<evidence type="ECO:0000313" key="1">
    <source>
        <dbReference type="Ensembl" id="ENSACLP00000049940.1"/>
    </source>
</evidence>
<dbReference type="GeneTree" id="ENSGT00610000087474"/>
<organism evidence="1 2">
    <name type="scientific">Astatotilapia calliptera</name>
    <name type="common">Eastern happy</name>
    <name type="synonym">Chromis callipterus</name>
    <dbReference type="NCBI Taxonomy" id="8154"/>
    <lineage>
        <taxon>Eukaryota</taxon>
        <taxon>Metazoa</taxon>
        <taxon>Chordata</taxon>
        <taxon>Craniata</taxon>
        <taxon>Vertebrata</taxon>
        <taxon>Euteleostomi</taxon>
        <taxon>Actinopterygii</taxon>
        <taxon>Neopterygii</taxon>
        <taxon>Teleostei</taxon>
        <taxon>Neoteleostei</taxon>
        <taxon>Acanthomorphata</taxon>
        <taxon>Ovalentaria</taxon>
        <taxon>Cichlomorphae</taxon>
        <taxon>Cichliformes</taxon>
        <taxon>Cichlidae</taxon>
        <taxon>African cichlids</taxon>
        <taxon>Pseudocrenilabrinae</taxon>
        <taxon>Haplochromini</taxon>
        <taxon>Astatotilapia</taxon>
    </lineage>
</organism>
<reference evidence="1 2" key="1">
    <citation type="submission" date="2018-05" db="EMBL/GenBank/DDBJ databases">
        <authorList>
            <person name="Datahose"/>
        </authorList>
    </citation>
    <scope>NUCLEOTIDE SEQUENCE</scope>
</reference>
<reference evidence="2" key="2">
    <citation type="submission" date="2023-03" db="EMBL/GenBank/DDBJ databases">
        <authorList>
            <consortium name="Wellcome Sanger Institute Data Sharing"/>
        </authorList>
    </citation>
    <scope>NUCLEOTIDE SEQUENCE [LARGE SCALE GENOMIC DNA]</scope>
</reference>
<reference evidence="1" key="3">
    <citation type="submission" date="2025-08" db="UniProtKB">
        <authorList>
            <consortium name="Ensembl"/>
        </authorList>
    </citation>
    <scope>IDENTIFICATION</scope>
</reference>
<proteinExistence type="predicted"/>
<protein>
    <submittedName>
        <fullName evidence="1">Uncharacterized protein</fullName>
    </submittedName>
</protein>
<name>A0AAX7T1A3_ASTCA</name>
<evidence type="ECO:0000313" key="2">
    <source>
        <dbReference type="Proteomes" id="UP000265100"/>
    </source>
</evidence>
<dbReference type="AlphaFoldDB" id="A0AAX7T1A3"/>
<keyword evidence="2" id="KW-1185">Reference proteome</keyword>